<dbReference type="EMBL" id="VDEM01000052">
    <property type="protein sequence ID" value="KAF0822617.1"/>
    <property type="molecule type" value="Genomic_DNA"/>
</dbReference>
<name>A0A800MUB3_CYTFI</name>
<proteinExistence type="predicted"/>
<gene>
    <name evidence="1" type="ORF">KIS1582_3645</name>
</gene>
<protein>
    <submittedName>
        <fullName evidence="1">Na+/H+ antiporter</fullName>
    </submittedName>
</protein>
<sequence>MAEFIWQTDALILLAAILFIIGVMTTKFSARLGVPALVLV</sequence>
<dbReference type="AlphaFoldDB" id="A0A800MUB3"/>
<comment type="caution">
    <text evidence="1">The sequence shown here is derived from an EMBL/GenBank/DDBJ whole genome shotgun (WGS) entry which is preliminary data.</text>
</comment>
<dbReference type="Proteomes" id="UP000465778">
    <property type="component" value="Unassembled WGS sequence"/>
</dbReference>
<reference evidence="1 2" key="1">
    <citation type="journal article" date="2020" name="G3 (Bethesda)">
        <title>Whole Genome Sequencing and Comparative Genomics of Two Nematicidal Bacillus Strains Reveals a Wide Range of Possible Virulence Factors.</title>
        <authorList>
            <person name="Susic N."/>
            <person name="Janezic S."/>
            <person name="Rupnik M."/>
            <person name="Geric Stare B."/>
        </authorList>
    </citation>
    <scope>NUCLEOTIDE SEQUENCE [LARGE SCALE GENOMIC DNA]</scope>
    <source>
        <strain evidence="1 2">I-1582</strain>
    </source>
</reference>
<evidence type="ECO:0000313" key="2">
    <source>
        <dbReference type="Proteomes" id="UP000465778"/>
    </source>
</evidence>
<accession>A0A800MUB3</accession>
<evidence type="ECO:0000313" key="1">
    <source>
        <dbReference type="EMBL" id="KAF0822617.1"/>
    </source>
</evidence>
<dbReference type="RefSeq" id="WP_268891845.1">
    <property type="nucleotide sequence ID" value="NZ_JBALOT010000061.1"/>
</dbReference>
<organism evidence="1 2">
    <name type="scientific">Cytobacillus firmus</name>
    <name type="common">Bacillus firmus</name>
    <dbReference type="NCBI Taxonomy" id="1399"/>
    <lineage>
        <taxon>Bacteria</taxon>
        <taxon>Bacillati</taxon>
        <taxon>Bacillota</taxon>
        <taxon>Bacilli</taxon>
        <taxon>Bacillales</taxon>
        <taxon>Bacillaceae</taxon>
        <taxon>Cytobacillus</taxon>
    </lineage>
</organism>